<feature type="region of interest" description="Disordered" evidence="6">
    <location>
        <begin position="243"/>
        <end position="264"/>
    </location>
</feature>
<comment type="caution">
    <text evidence="8">The sequence shown here is derived from an EMBL/GenBank/DDBJ whole genome shotgun (WGS) entry which is preliminary data.</text>
</comment>
<keyword evidence="2" id="KW-0813">Transport</keyword>
<feature type="transmembrane region" description="Helical" evidence="7">
    <location>
        <begin position="216"/>
        <end position="236"/>
    </location>
</feature>
<evidence type="ECO:0000256" key="1">
    <source>
        <dbReference type="ARBA" id="ARBA00004141"/>
    </source>
</evidence>
<evidence type="ECO:0000256" key="4">
    <source>
        <dbReference type="ARBA" id="ARBA00022989"/>
    </source>
</evidence>
<feature type="transmembrane region" description="Helical" evidence="7">
    <location>
        <begin position="508"/>
        <end position="527"/>
    </location>
</feature>
<evidence type="ECO:0000313" key="9">
    <source>
        <dbReference type="Proteomes" id="UP001501176"/>
    </source>
</evidence>
<feature type="compositionally biased region" description="Basic and acidic residues" evidence="6">
    <location>
        <begin position="245"/>
        <end position="264"/>
    </location>
</feature>
<proteinExistence type="predicted"/>
<keyword evidence="3 7" id="KW-0812">Transmembrane</keyword>
<feature type="transmembrane region" description="Helical" evidence="7">
    <location>
        <begin position="395"/>
        <end position="417"/>
    </location>
</feature>
<reference evidence="8 9" key="1">
    <citation type="journal article" date="2019" name="Int. J. Syst. Evol. Microbiol.">
        <title>The Global Catalogue of Microorganisms (GCM) 10K type strain sequencing project: providing services to taxonomists for standard genome sequencing and annotation.</title>
        <authorList>
            <consortium name="The Broad Institute Genomics Platform"/>
            <consortium name="The Broad Institute Genome Sequencing Center for Infectious Disease"/>
            <person name="Wu L."/>
            <person name="Ma J."/>
        </authorList>
    </citation>
    <scope>NUCLEOTIDE SEQUENCE [LARGE SCALE GENOMIC DNA]</scope>
    <source>
        <strain evidence="8 9">JCM 16240</strain>
    </source>
</reference>
<name>A0ABN0TR82_9BURK</name>
<keyword evidence="5 7" id="KW-0472">Membrane</keyword>
<evidence type="ECO:0000313" key="8">
    <source>
        <dbReference type="EMBL" id="GAA0228139.1"/>
    </source>
</evidence>
<organism evidence="8 9">
    <name type="scientific">Castellaniella daejeonensis</name>
    <dbReference type="NCBI Taxonomy" id="659013"/>
    <lineage>
        <taxon>Bacteria</taxon>
        <taxon>Pseudomonadati</taxon>
        <taxon>Pseudomonadota</taxon>
        <taxon>Betaproteobacteria</taxon>
        <taxon>Burkholderiales</taxon>
        <taxon>Alcaligenaceae</taxon>
        <taxon>Castellaniella</taxon>
    </lineage>
</organism>
<feature type="transmembrane region" description="Helical" evidence="7">
    <location>
        <begin position="272"/>
        <end position="292"/>
    </location>
</feature>
<dbReference type="InterPro" id="IPR004813">
    <property type="entry name" value="OPT"/>
</dbReference>
<feature type="transmembrane region" description="Helical" evidence="7">
    <location>
        <begin position="298"/>
        <end position="319"/>
    </location>
</feature>
<protein>
    <submittedName>
        <fullName evidence="8">OPT/YSL family transporter</fullName>
    </submittedName>
</protein>
<dbReference type="Proteomes" id="UP001501176">
    <property type="component" value="Unassembled WGS sequence"/>
</dbReference>
<accession>A0ABN0TR82</accession>
<dbReference type="Pfam" id="PF03169">
    <property type="entry name" value="OPT"/>
    <property type="match status" value="1"/>
</dbReference>
<feature type="transmembrane region" description="Helical" evidence="7">
    <location>
        <begin position="180"/>
        <end position="204"/>
    </location>
</feature>
<feature type="transmembrane region" description="Helical" evidence="7">
    <location>
        <begin position="326"/>
        <end position="344"/>
    </location>
</feature>
<dbReference type="RefSeq" id="WP_343820876.1">
    <property type="nucleotide sequence ID" value="NZ_BAAAFN010000011.1"/>
</dbReference>
<feature type="transmembrane region" description="Helical" evidence="7">
    <location>
        <begin position="16"/>
        <end position="39"/>
    </location>
</feature>
<comment type="subcellular location">
    <subcellularLocation>
        <location evidence="1">Membrane</location>
        <topology evidence="1">Multi-pass membrane protein</topology>
    </subcellularLocation>
</comment>
<evidence type="ECO:0000256" key="7">
    <source>
        <dbReference type="SAM" id="Phobius"/>
    </source>
</evidence>
<feature type="transmembrane region" description="Helical" evidence="7">
    <location>
        <begin position="437"/>
        <end position="458"/>
    </location>
</feature>
<feature type="transmembrane region" description="Helical" evidence="7">
    <location>
        <begin position="465"/>
        <end position="488"/>
    </location>
</feature>
<feature type="transmembrane region" description="Helical" evidence="7">
    <location>
        <begin position="45"/>
        <end position="65"/>
    </location>
</feature>
<keyword evidence="4 7" id="KW-1133">Transmembrane helix</keyword>
<evidence type="ECO:0000256" key="6">
    <source>
        <dbReference type="SAM" id="MobiDB-lite"/>
    </source>
</evidence>
<evidence type="ECO:0000256" key="3">
    <source>
        <dbReference type="ARBA" id="ARBA00022692"/>
    </source>
</evidence>
<dbReference type="EMBL" id="BAAAFN010000011">
    <property type="protein sequence ID" value="GAA0228139.1"/>
    <property type="molecule type" value="Genomic_DNA"/>
</dbReference>
<sequence length="534" mass="56308">MNTPQNHPSTFQGSTFVFVVLLSIFGAIIGIQLLTTLGVTPNTSIIGALAAMILARVPLSLLRQFRDVHVQNLAQTAISSATFGAANSLLLPIAIPYLMGRPDLILPMFIGVGLAMLLDGFMLYRLFDTRVFPATGAWPPGVAAAEAIKAGDSGGKQAKVLGVGIGVGVIGAWLHVPMSAFGIAFLGNIWALTMFGAGLLIRGYSNPVLGVDINALYIPHGLMIGAGLVALVQVIAQIRHHRKKSVPDPRAADPKDATPPDSADRVRSAMQFGAVAYIVLAALIAFGSGIHAELSWPMLAAFVVYAAFAALAHELIVGIAAMHSGWFPAFAVALITLLVGMLIGFPPLGLTMLCGFAAATGPAFADMGYDLKAGFILRGNNADPRFELQGRRQQLICAMIAFVVAIPIVYVSFQSYFASGLVPPVARVYAATIKAGISGDVGMHLAMWAIPGAIVQWLGGPKRQIGVLLSTGLLIFSPLAGWAVLIGIGLRLLVLRIWGDKIQNTMEVFAAGAIAGDAIYGFFHSIFQYQAKTR</sequence>
<keyword evidence="9" id="KW-1185">Reference proteome</keyword>
<evidence type="ECO:0000256" key="5">
    <source>
        <dbReference type="ARBA" id="ARBA00023136"/>
    </source>
</evidence>
<feature type="transmembrane region" description="Helical" evidence="7">
    <location>
        <begin position="104"/>
        <end position="124"/>
    </location>
</feature>
<feature type="transmembrane region" description="Helical" evidence="7">
    <location>
        <begin position="77"/>
        <end position="98"/>
    </location>
</feature>
<evidence type="ECO:0000256" key="2">
    <source>
        <dbReference type="ARBA" id="ARBA00022448"/>
    </source>
</evidence>
<gene>
    <name evidence="8" type="ORF">GCM10009125_16460</name>
</gene>